<sequence>MGLGSKLKRLIGEDVLDDIQQQLKDVVEQGLDRHLKIAVTGLSRSGKTVFITSLVHHLLDAHQSQSLPFFEVASSGRIISVKNLSETSDTPFPLKQAIQDLGQQPPHWPASTVGLSEVKLAIRYRPASRLQRLVQETSTLYLDIIDYPGEWLLDLPLLNLDFNQWCDKQRTLFATEPRASLAKDWLAAQETIDWLAPADESVIKVLSDAYTDLLHTFRGEAYSLSMIQPGRCILPGQLQGDPLLQIFPVLFTIELNEPAPEGSYYQVLASRYEAYREHVVKRFYREHFSRFDRQVVLVDCLKALNHGKACFEDMKLAITEILQSFNYGSSGFIRRLFSPRIDKVLFASSKADHVTANQHHNLDKFLELIIQDAQRDMRFEGIETRCLAIASIRSTESAEAVLDGQTLSCLKGTRKENGEEVALFPGEIPTDLPREQDWNSNRFRFLDFAPRRLPLTDLKPEHHIRLDQAIEFLTKEMF</sequence>
<organism evidence="1 2">
    <name type="scientific">Neptunomonas concharum</name>
    <dbReference type="NCBI Taxonomy" id="1031538"/>
    <lineage>
        <taxon>Bacteria</taxon>
        <taxon>Pseudomonadati</taxon>
        <taxon>Pseudomonadota</taxon>
        <taxon>Gammaproteobacteria</taxon>
        <taxon>Oceanospirillales</taxon>
        <taxon>Oceanospirillaceae</taxon>
        <taxon>Neptunomonas</taxon>
    </lineage>
</organism>
<evidence type="ECO:0000313" key="1">
    <source>
        <dbReference type="EMBL" id="QEQ95321.1"/>
    </source>
</evidence>
<dbReference type="InterPro" id="IPR007413">
    <property type="entry name" value="YcjX-like"/>
</dbReference>
<proteinExistence type="predicted"/>
<dbReference type="AlphaFoldDB" id="A0A5P1R7K6"/>
<dbReference type="PIRSF" id="PIRSF019381">
    <property type="entry name" value="YcjX"/>
    <property type="match status" value="1"/>
</dbReference>
<protein>
    <submittedName>
        <fullName evidence="1">YcjX family protein</fullName>
    </submittedName>
</protein>
<dbReference type="PANTHER" id="PTHR38605:SF1">
    <property type="entry name" value="ATPASE"/>
    <property type="match status" value="1"/>
</dbReference>
<dbReference type="RefSeq" id="WP_138986024.1">
    <property type="nucleotide sequence ID" value="NZ_CP043869.1"/>
</dbReference>
<dbReference type="EMBL" id="CP043869">
    <property type="protein sequence ID" value="QEQ95321.1"/>
    <property type="molecule type" value="Genomic_DNA"/>
</dbReference>
<keyword evidence="2" id="KW-1185">Reference proteome</keyword>
<dbReference type="KEGG" id="ncu:F0U83_00620"/>
<name>A0A5P1R7K6_9GAMM</name>
<evidence type="ECO:0000313" key="2">
    <source>
        <dbReference type="Proteomes" id="UP000324760"/>
    </source>
</evidence>
<dbReference type="PANTHER" id="PTHR38605">
    <property type="entry name" value="ATPASE-RELATED"/>
    <property type="match status" value="1"/>
</dbReference>
<dbReference type="Proteomes" id="UP000324760">
    <property type="component" value="Chromosome"/>
</dbReference>
<gene>
    <name evidence="1" type="ORF">F0U83_00620</name>
</gene>
<dbReference type="Pfam" id="PF04317">
    <property type="entry name" value="DUF463"/>
    <property type="match status" value="1"/>
</dbReference>
<dbReference type="OrthoDB" id="9777645at2"/>
<reference evidence="1 2" key="1">
    <citation type="journal article" date="2019" name="Biochem. Eng. J.">
        <title>Metabolic engineering of the marine bacteria Neptunomonas concharum for the production of acetoin and meso-2,3-butanediol from acetate.</title>
        <authorList>
            <person name="Li W."/>
            <person name="Pu N."/>
            <person name="Liu C.-X."/>
            <person name="Yuan Q.-P."/>
            <person name="Li Z.-J."/>
        </authorList>
    </citation>
    <scope>NUCLEOTIDE SEQUENCE [LARGE SCALE GENOMIC DNA]</scope>
    <source>
        <strain evidence="1 2">JCM17730</strain>
    </source>
</reference>
<accession>A0A5P1R7K6</accession>